<proteinExistence type="predicted"/>
<keyword evidence="2" id="KW-1185">Reference proteome</keyword>
<comment type="caution">
    <text evidence="1">The sequence shown here is derived from an EMBL/GenBank/DDBJ whole genome shotgun (WGS) entry which is preliminary data.</text>
</comment>
<name>A0A565CKI1_9BRAS</name>
<reference evidence="1" key="1">
    <citation type="submission" date="2019-07" db="EMBL/GenBank/DDBJ databases">
        <authorList>
            <person name="Dittberner H."/>
        </authorList>
    </citation>
    <scope>NUCLEOTIDE SEQUENCE [LARGE SCALE GENOMIC DNA]</scope>
</reference>
<sequence length="69" mass="7835">MRFMSAWGVIANNQGRVVRLIPPGRCDCGVNKFYIYDFALIRITHVYSISHSFTSPLSLSSFPRVTIKV</sequence>
<dbReference type="AlphaFoldDB" id="A0A565CKI1"/>
<gene>
    <name evidence="1" type="ORF">ANE_LOCUS24508</name>
</gene>
<protein>
    <submittedName>
        <fullName evidence="1">Uncharacterized protein</fullName>
    </submittedName>
</protein>
<evidence type="ECO:0000313" key="1">
    <source>
        <dbReference type="EMBL" id="VVB14064.1"/>
    </source>
</evidence>
<dbReference type="Proteomes" id="UP000489600">
    <property type="component" value="Unassembled WGS sequence"/>
</dbReference>
<accession>A0A565CKI1</accession>
<evidence type="ECO:0000313" key="2">
    <source>
        <dbReference type="Proteomes" id="UP000489600"/>
    </source>
</evidence>
<dbReference type="EMBL" id="CABITT030000008">
    <property type="protein sequence ID" value="VVB14064.1"/>
    <property type="molecule type" value="Genomic_DNA"/>
</dbReference>
<organism evidence="1 2">
    <name type="scientific">Arabis nemorensis</name>
    <dbReference type="NCBI Taxonomy" id="586526"/>
    <lineage>
        <taxon>Eukaryota</taxon>
        <taxon>Viridiplantae</taxon>
        <taxon>Streptophyta</taxon>
        <taxon>Embryophyta</taxon>
        <taxon>Tracheophyta</taxon>
        <taxon>Spermatophyta</taxon>
        <taxon>Magnoliopsida</taxon>
        <taxon>eudicotyledons</taxon>
        <taxon>Gunneridae</taxon>
        <taxon>Pentapetalae</taxon>
        <taxon>rosids</taxon>
        <taxon>malvids</taxon>
        <taxon>Brassicales</taxon>
        <taxon>Brassicaceae</taxon>
        <taxon>Arabideae</taxon>
        <taxon>Arabis</taxon>
    </lineage>
</organism>